<name>A0AAE3B839_9RHOB</name>
<dbReference type="RefSeq" id="WP_203243628.1">
    <property type="nucleotide sequence ID" value="NZ_JAFBRH010000012.1"/>
</dbReference>
<evidence type="ECO:0000313" key="3">
    <source>
        <dbReference type="Proteomes" id="UP000732193"/>
    </source>
</evidence>
<accession>A0AAE3B839</accession>
<dbReference type="PRINTS" id="PR00313">
    <property type="entry name" value="CABNDNGRPT"/>
</dbReference>
<protein>
    <submittedName>
        <fullName evidence="2">DUF4214 domain-containing protein</fullName>
    </submittedName>
</protein>
<proteinExistence type="predicted"/>
<evidence type="ECO:0000259" key="1">
    <source>
        <dbReference type="Pfam" id="PF13946"/>
    </source>
</evidence>
<dbReference type="InterPro" id="IPR025282">
    <property type="entry name" value="DUF4214"/>
</dbReference>
<feature type="domain" description="DUF4214" evidence="1">
    <location>
        <begin position="71"/>
        <end position="105"/>
    </location>
</feature>
<reference evidence="2 3" key="1">
    <citation type="submission" date="2021-01" db="EMBL/GenBank/DDBJ databases">
        <title>Diatom-associated Roseobacters Show Island Model of Population Structure.</title>
        <authorList>
            <person name="Qu L."/>
            <person name="Feng X."/>
            <person name="Chen Y."/>
            <person name="Li L."/>
            <person name="Wang X."/>
            <person name="Hu Z."/>
            <person name="Wang H."/>
            <person name="Luo H."/>
        </authorList>
    </citation>
    <scope>NUCLEOTIDE SEQUENCE [LARGE SCALE GENOMIC DNA]</scope>
    <source>
        <strain evidence="2 3">TR60-84</strain>
    </source>
</reference>
<dbReference type="Proteomes" id="UP000732193">
    <property type="component" value="Unassembled WGS sequence"/>
</dbReference>
<dbReference type="EMBL" id="JAFBRM010000012">
    <property type="protein sequence ID" value="MBM1715917.1"/>
    <property type="molecule type" value="Genomic_DNA"/>
</dbReference>
<gene>
    <name evidence="2" type="ORF">JQV55_20270</name>
</gene>
<dbReference type="AlphaFoldDB" id="A0AAE3B839"/>
<keyword evidence="3" id="KW-1185">Reference proteome</keyword>
<dbReference type="Pfam" id="PF13946">
    <property type="entry name" value="DUF4214"/>
    <property type="match status" value="1"/>
</dbReference>
<comment type="caution">
    <text evidence="2">The sequence shown here is derived from an EMBL/GenBank/DDBJ whole genome shotgun (WGS) entry which is preliminary data.</text>
</comment>
<evidence type="ECO:0000313" key="2">
    <source>
        <dbReference type="EMBL" id="MBM1715917.1"/>
    </source>
</evidence>
<organism evidence="2 3">
    <name type="scientific">Sulfitobacter geojensis</name>
    <dbReference type="NCBI Taxonomy" id="1342299"/>
    <lineage>
        <taxon>Bacteria</taxon>
        <taxon>Pseudomonadati</taxon>
        <taxon>Pseudomonadota</taxon>
        <taxon>Alphaproteobacteria</taxon>
        <taxon>Rhodobacterales</taxon>
        <taxon>Roseobacteraceae</taxon>
        <taxon>Sulfitobacter</taxon>
    </lineage>
</organism>
<sequence>MAIDLSTLDARQALTAIYIGYYDRAADPAGLAFWEDVVGEDGFNLVSITTLFAAASETQALFPFFADPSSTTPSAFITQLYQNLFNRDPDADGLAFWTEQLQNAVDGAEGALTVGQIITSIIEGAQEADAAIIMNKIDVALDWTDSANAAGTTFDIDGETGASARSIIDDVDGTDASVVTAKATTDAFFAAGGGGAPVVPGETIILSADSEARDNLTGTEGNDTFEAYNMELMDGDTMNGGSGRDTLTFFNSDDGRTAISARTESVETVVVTNQSNDQFSTADNNVGGYNGFFSGDQTVMVDVELDAGQMSGVTRWEDFDSRADLVIEDARDQDDTDGTFTGDITVAMVSTDPGNVDYAVYFDQPVNTSQNFGTLEIRVLDQEAAFGQPAPSASSTGYLTESSLISFAFQFDGQPITVTLADELGVTYGPNVSFQDLLDQVENATQQALVDAGVTANLGFTAALGQAVSVGVGNQFTLPLVLTFDVPADTITASSNDIIVLGRDSGNNGATPSTDTFGALSTVRITEEELIRLNVELDDVGKGSMGGDALFGAMSTGRQGGDDGTSDSIGIQQFDIEVDRSSQLQTINSTNNALEVVNITNGENDGPNNTTTAADEMIGDLTVRGVANPSVVNTGTVADPVLVNGQSGVATDGPMPGAVPQHNEFGFSDVRVINGAAMVGALDITAELTEETVEKYLNIQDTGSNGEADDVAFNYTLGTNNDEFLLNMSDEALRAAGTGSREDFDTTTSGGAGNDVITTNVGAAVKQIDEQGQDYYELTSDNGAASTNNWYENSVSNVAAEFSVNGGAGNDTIWTHGWGDTTISDGTGMDVVYTDNSGATEISTSLGAVIDRNLLEHDQIDYVFGAAWAFNAEFVGTGAFDIAGATNDTILIGSIASTTALTTGSVDITVDFVGAGGVAGTGYSVTVSIPVTEMTKAANGDVTIDDQAVNQAIKAAINDDPIMSNMLEAADGPGNSLAVYTKSDGAHTAADLTISIGNVVLNGAAPVAVPAGAGALGEFTDSYAGTANDAPGMLFEGSTSVNSTAESDNLINVAGDGESDLFVLSTNDDNGITAAPVSGALLAATDLNGASNEVLKFAANFGIDTVLNFDAAGTGSDAITNGAEDVLDFSMITGGANTFSGATFANSDNEVVINTVATVDDTGAVDPGVSVQAAEAVAFFLANGGTDDATAAGVSDHILITWDATGDNGGQVWHITDGAGSNDVAATNVGTINLIGTNWTDIAQDNIA</sequence>